<gene>
    <name evidence="10" type="ORF">ACFOW1_03235</name>
</gene>
<dbReference type="SUPFAM" id="SSF53187">
    <property type="entry name" value="Zn-dependent exopeptidases"/>
    <property type="match status" value="1"/>
</dbReference>
<dbReference type="SMART" id="SM00631">
    <property type="entry name" value="Zn_pept"/>
    <property type="match status" value="1"/>
</dbReference>
<comment type="similarity">
    <text evidence="2 7">Belongs to the peptidase M14 family.</text>
</comment>
<accession>A0ABV8PVV1</accession>
<keyword evidence="6" id="KW-0482">Metalloprotease</keyword>
<feature type="signal peptide" evidence="8">
    <location>
        <begin position="1"/>
        <end position="18"/>
    </location>
</feature>
<organism evidence="10 11">
    <name type="scientific">Parasediminibacterium paludis</name>
    <dbReference type="NCBI Taxonomy" id="908966"/>
    <lineage>
        <taxon>Bacteria</taxon>
        <taxon>Pseudomonadati</taxon>
        <taxon>Bacteroidota</taxon>
        <taxon>Chitinophagia</taxon>
        <taxon>Chitinophagales</taxon>
        <taxon>Chitinophagaceae</taxon>
        <taxon>Parasediminibacterium</taxon>
    </lineage>
</organism>
<dbReference type="RefSeq" id="WP_379012275.1">
    <property type="nucleotide sequence ID" value="NZ_JBHSDC010000002.1"/>
</dbReference>
<reference evidence="11" key="1">
    <citation type="journal article" date="2019" name="Int. J. Syst. Evol. Microbiol.">
        <title>The Global Catalogue of Microorganisms (GCM) 10K type strain sequencing project: providing services to taxonomists for standard genome sequencing and annotation.</title>
        <authorList>
            <consortium name="The Broad Institute Genomics Platform"/>
            <consortium name="The Broad Institute Genome Sequencing Center for Infectious Disease"/>
            <person name="Wu L."/>
            <person name="Ma J."/>
        </authorList>
    </citation>
    <scope>NUCLEOTIDE SEQUENCE [LARGE SCALE GENOMIC DNA]</scope>
    <source>
        <strain evidence="11">CECT 8010</strain>
    </source>
</reference>
<dbReference type="CDD" id="cd06238">
    <property type="entry name" value="M14-like"/>
    <property type="match status" value="1"/>
</dbReference>
<dbReference type="InterPro" id="IPR000834">
    <property type="entry name" value="Peptidase_M14"/>
</dbReference>
<dbReference type="PANTHER" id="PTHR11705:SF143">
    <property type="entry name" value="SLL0236 PROTEIN"/>
    <property type="match status" value="1"/>
</dbReference>
<dbReference type="EC" id="3.4.17.-" evidence="10"/>
<keyword evidence="3" id="KW-0645">Protease</keyword>
<name>A0ABV8PVV1_9BACT</name>
<evidence type="ECO:0000256" key="2">
    <source>
        <dbReference type="ARBA" id="ARBA00005988"/>
    </source>
</evidence>
<keyword evidence="10" id="KW-0121">Carboxypeptidase</keyword>
<proteinExistence type="inferred from homology"/>
<dbReference type="Proteomes" id="UP001595906">
    <property type="component" value="Unassembled WGS sequence"/>
</dbReference>
<evidence type="ECO:0000256" key="7">
    <source>
        <dbReference type="PROSITE-ProRule" id="PRU01379"/>
    </source>
</evidence>
<dbReference type="PROSITE" id="PS52035">
    <property type="entry name" value="PEPTIDASE_M14"/>
    <property type="match status" value="1"/>
</dbReference>
<comment type="caution">
    <text evidence="10">The sequence shown here is derived from an EMBL/GenBank/DDBJ whole genome shotgun (WGS) entry which is preliminary data.</text>
</comment>
<dbReference type="EMBL" id="JBHSDC010000002">
    <property type="protein sequence ID" value="MFC4230890.1"/>
    <property type="molecule type" value="Genomic_DNA"/>
</dbReference>
<evidence type="ECO:0000256" key="1">
    <source>
        <dbReference type="ARBA" id="ARBA00001947"/>
    </source>
</evidence>
<comment type="cofactor">
    <cofactor evidence="1">
        <name>Zn(2+)</name>
        <dbReference type="ChEBI" id="CHEBI:29105"/>
    </cofactor>
</comment>
<feature type="chain" id="PRO_5047500046" evidence="8">
    <location>
        <begin position="19"/>
        <end position="835"/>
    </location>
</feature>
<evidence type="ECO:0000256" key="3">
    <source>
        <dbReference type="ARBA" id="ARBA00022670"/>
    </source>
</evidence>
<evidence type="ECO:0000259" key="9">
    <source>
        <dbReference type="PROSITE" id="PS52035"/>
    </source>
</evidence>
<evidence type="ECO:0000256" key="6">
    <source>
        <dbReference type="ARBA" id="ARBA00023049"/>
    </source>
</evidence>
<sequence>MRKLLLGLLLLTSIVSLAQNLQSPDQFLGYKVGTRYTRHYKVVEYFKSVAAALPNMVKTEKYGETNEGRELMIAYIATPENLKNLESIRLNNLRIAGAAKDKAAPSVKDAPAIVWLSYNVHGNETSSSEAAMLTLYALVDPTNTQTKEWLKNTVIIMDPCINPDGRDRYVNWFNSMVGKNYNPNPQSREHAEPWPGGRSNHYNFDLNRDWAWQTQIETQQRLVKYNQWLPQIHVDYHEQGINEPYYFAPAAEPYHELITPWQHEFQEMIGRNHAKYFDANGWLFFTKERFDLFYPSYGDTYPIYNGSIGMTFEQGGGGRGGLGVVKADGDTLTLLDRVMHHYTTGLSTIETASRNAQKLIDEYKRFFDDARSAKNFTYKTYVLTSDNADKLAAAEKLFKANGIEYGVLSNTSFKGFNYNTLKEGEATLKKYHIAVSMQQPKSVLATVLLEPKGNLSDSNTYDITAWAVPYAFGLDAYAVKENLAITAKPTDTNTPAILPANKYGYLIKYASLASAKVMASLLKQGVKLRMANLPFTYNKENYDRGTLIVLSKGNPANVNQKISEAIKGSSVAVSVVETGFMDKGADFGSPDISFISAPKVAMLSGEQTSSTGAGEVWHFFEQTLDYPITLFNAADLARVSLKDYNVLIVPDGNYRSLNDKPISDKLKDFVRSGGKIVALDNAVMQFANGDWGLKAKEDKADDKEKKDDYAAIKKYGDNQRSRISDQIPGAIYKIDLDNTHPLAYGYPNYYYILKQDDNIYQFLKDGWNVGTIKKEAYVTGFGGVKVKAKLKDGTLFGVQNIGNGSIVYLSDDPIFRLFWENGKLLFCNAVFVVGH</sequence>
<evidence type="ECO:0000256" key="5">
    <source>
        <dbReference type="ARBA" id="ARBA00022833"/>
    </source>
</evidence>
<dbReference type="GO" id="GO:0004180">
    <property type="term" value="F:carboxypeptidase activity"/>
    <property type="evidence" value="ECO:0007669"/>
    <property type="project" value="UniProtKB-KW"/>
</dbReference>
<keyword evidence="4 10" id="KW-0378">Hydrolase</keyword>
<keyword evidence="8" id="KW-0732">Signal</keyword>
<evidence type="ECO:0000256" key="4">
    <source>
        <dbReference type="ARBA" id="ARBA00022801"/>
    </source>
</evidence>
<dbReference type="SUPFAM" id="SSF52317">
    <property type="entry name" value="Class I glutamine amidotransferase-like"/>
    <property type="match status" value="1"/>
</dbReference>
<dbReference type="InterPro" id="IPR029062">
    <property type="entry name" value="Class_I_gatase-like"/>
</dbReference>
<evidence type="ECO:0000256" key="8">
    <source>
        <dbReference type="SAM" id="SignalP"/>
    </source>
</evidence>
<protein>
    <submittedName>
        <fullName evidence="10">M14 metallopeptidase family protein</fullName>
        <ecNumber evidence="10">3.4.17.-</ecNumber>
    </submittedName>
</protein>
<keyword evidence="11" id="KW-1185">Reference proteome</keyword>
<dbReference type="Gene3D" id="3.40.630.10">
    <property type="entry name" value="Zn peptidases"/>
    <property type="match status" value="1"/>
</dbReference>
<dbReference type="Pfam" id="PF00246">
    <property type="entry name" value="Peptidase_M14"/>
    <property type="match status" value="1"/>
</dbReference>
<dbReference type="PANTHER" id="PTHR11705">
    <property type="entry name" value="PROTEASE FAMILY M14 CARBOXYPEPTIDASE A,B"/>
    <property type="match status" value="1"/>
</dbReference>
<keyword evidence="5" id="KW-0862">Zinc</keyword>
<evidence type="ECO:0000313" key="10">
    <source>
        <dbReference type="EMBL" id="MFC4230890.1"/>
    </source>
</evidence>
<feature type="domain" description="Peptidase M14" evidence="9">
    <location>
        <begin position="35"/>
        <end position="367"/>
    </location>
</feature>
<comment type="caution">
    <text evidence="7">Lacks conserved residue(s) required for the propagation of feature annotation.</text>
</comment>
<evidence type="ECO:0000313" key="11">
    <source>
        <dbReference type="Proteomes" id="UP001595906"/>
    </source>
</evidence>